<proteinExistence type="predicted"/>
<dbReference type="KEGG" id="dho:Dia5BBH33_14570"/>
<dbReference type="AlphaFoldDB" id="A0A8D4UV14"/>
<dbReference type="RefSeq" id="WP_143332658.1">
    <property type="nucleotide sequence ID" value="NZ_AP019697.1"/>
</dbReference>
<evidence type="ECO:0000256" key="4">
    <source>
        <dbReference type="ARBA" id="ARBA00022989"/>
    </source>
</evidence>
<keyword evidence="4 6" id="KW-1133">Transmembrane helix</keyword>
<feature type="transmembrane region" description="Helical" evidence="6">
    <location>
        <begin position="151"/>
        <end position="173"/>
    </location>
</feature>
<feature type="transmembrane region" description="Helical" evidence="6">
    <location>
        <begin position="17"/>
        <end position="36"/>
    </location>
</feature>
<feature type="transmembrane region" description="Helical" evidence="6">
    <location>
        <begin position="113"/>
        <end position="130"/>
    </location>
</feature>
<dbReference type="CDD" id="cd16380">
    <property type="entry name" value="YitT_C"/>
    <property type="match status" value="1"/>
</dbReference>
<dbReference type="InterPro" id="IPR019264">
    <property type="entry name" value="DUF2179"/>
</dbReference>
<keyword evidence="5 6" id="KW-0472">Membrane</keyword>
<evidence type="ECO:0000256" key="6">
    <source>
        <dbReference type="SAM" id="Phobius"/>
    </source>
</evidence>
<evidence type="ECO:0000256" key="2">
    <source>
        <dbReference type="ARBA" id="ARBA00022475"/>
    </source>
</evidence>
<feature type="domain" description="DUF2179" evidence="7">
    <location>
        <begin position="225"/>
        <end position="279"/>
    </location>
</feature>
<keyword evidence="3 6" id="KW-0812">Transmembrane</keyword>
<dbReference type="EMBL" id="AP019697">
    <property type="protein sequence ID" value="BBK25522.1"/>
    <property type="molecule type" value="Genomic_DNA"/>
</dbReference>
<evidence type="ECO:0000256" key="5">
    <source>
        <dbReference type="ARBA" id="ARBA00023136"/>
    </source>
</evidence>
<dbReference type="Gene3D" id="3.30.70.120">
    <property type="match status" value="1"/>
</dbReference>
<keyword evidence="2" id="KW-1003">Cell membrane</keyword>
<accession>A0A8D4UV14</accession>
<evidence type="ECO:0000256" key="3">
    <source>
        <dbReference type="ARBA" id="ARBA00022692"/>
    </source>
</evidence>
<dbReference type="GeneID" id="92716681"/>
<keyword evidence="9" id="KW-1185">Reference proteome</keyword>
<dbReference type="OrthoDB" id="9779786at2"/>
<dbReference type="InterPro" id="IPR015867">
    <property type="entry name" value="N-reg_PII/ATP_PRibTrfase_C"/>
</dbReference>
<feature type="transmembrane region" description="Helical" evidence="6">
    <location>
        <begin position="48"/>
        <end position="71"/>
    </location>
</feature>
<dbReference type="PANTHER" id="PTHR33545">
    <property type="entry name" value="UPF0750 MEMBRANE PROTEIN YITT-RELATED"/>
    <property type="match status" value="1"/>
</dbReference>
<evidence type="ECO:0000313" key="8">
    <source>
        <dbReference type="EMBL" id="BBK25522.1"/>
    </source>
</evidence>
<dbReference type="Proteomes" id="UP000320585">
    <property type="component" value="Chromosome"/>
</dbReference>
<dbReference type="InterPro" id="IPR003740">
    <property type="entry name" value="YitT"/>
</dbReference>
<dbReference type="InterPro" id="IPR051461">
    <property type="entry name" value="UPF0750_membrane"/>
</dbReference>
<feature type="transmembrane region" description="Helical" evidence="6">
    <location>
        <begin position="83"/>
        <end position="101"/>
    </location>
</feature>
<organism evidence="8 9">
    <name type="scientific">Dialister hominis</name>
    <dbReference type="NCBI Taxonomy" id="2582419"/>
    <lineage>
        <taxon>Bacteria</taxon>
        <taxon>Bacillati</taxon>
        <taxon>Bacillota</taxon>
        <taxon>Negativicutes</taxon>
        <taxon>Veillonellales</taxon>
        <taxon>Veillonellaceae</taxon>
        <taxon>Dialister</taxon>
    </lineage>
</organism>
<dbReference type="Pfam" id="PF02588">
    <property type="entry name" value="YitT_membrane"/>
    <property type="match status" value="1"/>
</dbReference>
<comment type="subcellular location">
    <subcellularLocation>
        <location evidence="1">Cell membrane</location>
        <topology evidence="1">Multi-pass membrane protein</topology>
    </subcellularLocation>
</comment>
<reference evidence="9" key="1">
    <citation type="submission" date="2019-05" db="EMBL/GenBank/DDBJ databases">
        <title>Complete genome sequencing of Dialister sp. strain 5BBH33.</title>
        <authorList>
            <person name="Sakamoto M."/>
            <person name="Murakami T."/>
            <person name="Mori H."/>
        </authorList>
    </citation>
    <scope>NUCLEOTIDE SEQUENCE [LARGE SCALE GENOMIC DNA]</scope>
    <source>
        <strain evidence="9">5BBH33</strain>
    </source>
</reference>
<dbReference type="PANTHER" id="PTHR33545:SF3">
    <property type="entry name" value="UPF0750 MEMBRANE PROTEIN YQFU"/>
    <property type="match status" value="1"/>
</dbReference>
<gene>
    <name evidence="8" type="ORF">Dia5BBH33_14570</name>
</gene>
<sequence>MTDALRRIDKVRQIRRAIGLTIGAAIYSAGLNLFLIPNHVIDGGVTGISLLIQALTGIPFSVLIVLLNVPFFYMGYKSLGPRLAASSMFAIIVLSLCSSRLEKMMPATNDPFLSTIFGGIIIGLGVGIVIKNGGSTDGTEIVAIWMGSRSSFSVGEIVMFFNFFILGAAGFVFSWNSAMYSLIAYFICSRMIDAVSTGLDSSKGIFIITTCYDDVSDAIVHDMHRAVTRLHGQGGFLKDDKDVLYCVISRLEVTKLKQVVRDIDPSAFITVFDVQEVEGGLVGKKVQK</sequence>
<name>A0A8D4UV14_9FIRM</name>
<protein>
    <submittedName>
        <fullName evidence="8">Membrane protein</fullName>
    </submittedName>
</protein>
<dbReference type="PIRSF" id="PIRSF006483">
    <property type="entry name" value="Membrane_protein_YitT"/>
    <property type="match status" value="1"/>
</dbReference>
<dbReference type="Pfam" id="PF10035">
    <property type="entry name" value="DUF2179"/>
    <property type="match status" value="1"/>
</dbReference>
<evidence type="ECO:0000259" key="7">
    <source>
        <dbReference type="Pfam" id="PF10035"/>
    </source>
</evidence>
<evidence type="ECO:0000256" key="1">
    <source>
        <dbReference type="ARBA" id="ARBA00004651"/>
    </source>
</evidence>
<dbReference type="GO" id="GO:0005886">
    <property type="term" value="C:plasma membrane"/>
    <property type="evidence" value="ECO:0007669"/>
    <property type="project" value="UniProtKB-SubCell"/>
</dbReference>
<evidence type="ECO:0000313" key="9">
    <source>
        <dbReference type="Proteomes" id="UP000320585"/>
    </source>
</evidence>